<reference evidence="2 3" key="1">
    <citation type="submission" date="2016-11" db="EMBL/GenBank/DDBJ databases">
        <authorList>
            <person name="Varghese N."/>
            <person name="Submissions S."/>
        </authorList>
    </citation>
    <scope>NUCLEOTIDE SEQUENCE [LARGE SCALE GENOMIC DNA]</scope>
    <source>
        <strain evidence="2 3">DSM 28249</strain>
    </source>
</reference>
<gene>
    <name evidence="2" type="ORF">SAMN05443432_10395</name>
</gene>
<evidence type="ECO:0008006" key="4">
    <source>
        <dbReference type="Google" id="ProtNLM"/>
    </source>
</evidence>
<evidence type="ECO:0000313" key="2">
    <source>
        <dbReference type="EMBL" id="SHL83872.1"/>
    </source>
</evidence>
<organism evidence="2 3">
    <name type="scientific">Roseovarius litoreus</name>
    <dbReference type="NCBI Taxonomy" id="1155722"/>
    <lineage>
        <taxon>Bacteria</taxon>
        <taxon>Pseudomonadati</taxon>
        <taxon>Pseudomonadota</taxon>
        <taxon>Alphaproteobacteria</taxon>
        <taxon>Rhodobacterales</taxon>
        <taxon>Roseobacteraceae</taxon>
        <taxon>Roseovarius</taxon>
    </lineage>
</organism>
<evidence type="ECO:0000256" key="1">
    <source>
        <dbReference type="SAM" id="SignalP"/>
    </source>
</evidence>
<dbReference type="EMBL" id="FRCB01000003">
    <property type="protein sequence ID" value="SHL83872.1"/>
    <property type="molecule type" value="Genomic_DNA"/>
</dbReference>
<dbReference type="AlphaFoldDB" id="A0A1M7DWJ1"/>
<dbReference type="Proteomes" id="UP000322545">
    <property type="component" value="Unassembled WGS sequence"/>
</dbReference>
<keyword evidence="3" id="KW-1185">Reference proteome</keyword>
<feature type="signal peptide" evidence="1">
    <location>
        <begin position="1"/>
        <end position="17"/>
    </location>
</feature>
<keyword evidence="1" id="KW-0732">Signal</keyword>
<name>A0A1M7DWJ1_9RHOB</name>
<dbReference type="RefSeq" id="WP_149778908.1">
    <property type="nucleotide sequence ID" value="NZ_FRCB01000003.1"/>
</dbReference>
<accession>A0A1M7DWJ1</accession>
<proteinExistence type="predicted"/>
<feature type="chain" id="PRO_5011957886" description="Beta-barrel assembly machine subunit BamF" evidence="1">
    <location>
        <begin position="18"/>
        <end position="98"/>
    </location>
</feature>
<protein>
    <recommendedName>
        <fullName evidence="4">Beta-barrel assembly machine subunit BamF</fullName>
    </recommendedName>
</protein>
<evidence type="ECO:0000313" key="3">
    <source>
        <dbReference type="Proteomes" id="UP000322545"/>
    </source>
</evidence>
<sequence>MRAGTLVFLAFATILPAGCTQLPALDDAIDPALRDAPYPQLVPIETLRASAPAPDLGDEDRSEIDARTATLRARAATLRGAVIDPDTRDRMARGVQER</sequence>